<protein>
    <submittedName>
        <fullName evidence="7">Oxygen-insensitive NADPH nitroreductase</fullName>
    </submittedName>
</protein>
<keyword evidence="4 5" id="KW-0560">Oxidoreductase</keyword>
<reference evidence="8" key="1">
    <citation type="journal article" date="2019" name="Int. J. Syst. Evol. Microbiol.">
        <title>The Global Catalogue of Microorganisms (GCM) 10K type strain sequencing project: providing services to taxonomists for standard genome sequencing and annotation.</title>
        <authorList>
            <consortium name="The Broad Institute Genomics Platform"/>
            <consortium name="The Broad Institute Genome Sequencing Center for Infectious Disease"/>
            <person name="Wu L."/>
            <person name="Ma J."/>
        </authorList>
    </citation>
    <scope>NUCLEOTIDE SEQUENCE [LARGE SCALE GENOMIC DNA]</scope>
    <source>
        <strain evidence="8">CCUG 54822</strain>
    </source>
</reference>
<evidence type="ECO:0000256" key="4">
    <source>
        <dbReference type="ARBA" id="ARBA00023002"/>
    </source>
</evidence>
<proteinExistence type="inferred from homology"/>
<keyword evidence="8" id="KW-1185">Reference proteome</keyword>
<sequence>MNNTLQTIFNHRSIRKFTKEKLTTEQIYTIVRGAQKASTSNYMMAYTIIGIDDEETKEKLATITGQTYVKDNGHFFIFCADLHRVYNQASKTVQEKMQVNMENTEQFIVATVDTALAAQNAAIAAESIGLGVCFIGSIRNDIKRVDEILQLPQYVIPLFGLAVGYPDQKPEQKPRLPLDVVYHENKYDHNLEQIKRLISEFDQQIRSYYQKRSTNTRTNTWTEQMIRKYCEEVRMDITQFVKDKGYNKH</sequence>
<gene>
    <name evidence="7" type="primary">nfsA</name>
    <name evidence="7" type="ORF">ACFQ4A_02035</name>
</gene>
<dbReference type="PIRSF" id="PIRSF005426">
    <property type="entry name" value="Frp"/>
    <property type="match status" value="1"/>
</dbReference>
<comment type="similarity">
    <text evidence="1 5">Belongs to the flavin oxidoreductase frp family.</text>
</comment>
<dbReference type="PANTHER" id="PTHR43425">
    <property type="entry name" value="OXYGEN-INSENSITIVE NADPH NITROREDUCTASE"/>
    <property type="match status" value="1"/>
</dbReference>
<dbReference type="PANTHER" id="PTHR43425:SF3">
    <property type="entry name" value="NADPH-DEPENDENT OXIDOREDUCTASE"/>
    <property type="match status" value="1"/>
</dbReference>
<evidence type="ECO:0000256" key="5">
    <source>
        <dbReference type="PIRNR" id="PIRNR005426"/>
    </source>
</evidence>
<dbReference type="EMBL" id="JBHTNH010000002">
    <property type="protein sequence ID" value="MFD1360456.1"/>
    <property type="molecule type" value="Genomic_DNA"/>
</dbReference>
<evidence type="ECO:0000256" key="2">
    <source>
        <dbReference type="ARBA" id="ARBA00022630"/>
    </source>
</evidence>
<evidence type="ECO:0000259" key="6">
    <source>
        <dbReference type="Pfam" id="PF00881"/>
    </source>
</evidence>
<dbReference type="Pfam" id="PF00881">
    <property type="entry name" value="Nitroreductase"/>
    <property type="match status" value="1"/>
</dbReference>
<evidence type="ECO:0000313" key="8">
    <source>
        <dbReference type="Proteomes" id="UP001597178"/>
    </source>
</evidence>
<feature type="domain" description="Nitroreductase" evidence="6">
    <location>
        <begin position="10"/>
        <end position="165"/>
    </location>
</feature>
<dbReference type="SUPFAM" id="SSF55469">
    <property type="entry name" value="FMN-dependent nitroreductase-like"/>
    <property type="match status" value="1"/>
</dbReference>
<dbReference type="RefSeq" id="WP_382397164.1">
    <property type="nucleotide sequence ID" value="NZ_JBHTNH010000002.1"/>
</dbReference>
<evidence type="ECO:0000313" key="7">
    <source>
        <dbReference type="EMBL" id="MFD1360456.1"/>
    </source>
</evidence>
<keyword evidence="3 5" id="KW-0288">FMN</keyword>
<evidence type="ECO:0000256" key="1">
    <source>
        <dbReference type="ARBA" id="ARBA00008366"/>
    </source>
</evidence>
<organism evidence="7 8">
    <name type="scientific">Lentibacillus salinarum</name>
    <dbReference type="NCBI Taxonomy" id="446820"/>
    <lineage>
        <taxon>Bacteria</taxon>
        <taxon>Bacillati</taxon>
        <taxon>Bacillota</taxon>
        <taxon>Bacilli</taxon>
        <taxon>Bacillales</taxon>
        <taxon>Bacillaceae</taxon>
        <taxon>Lentibacillus</taxon>
    </lineage>
</organism>
<evidence type="ECO:0000256" key="3">
    <source>
        <dbReference type="ARBA" id="ARBA00022643"/>
    </source>
</evidence>
<dbReference type="CDD" id="cd02146">
    <property type="entry name" value="NfsA-like"/>
    <property type="match status" value="1"/>
</dbReference>
<keyword evidence="2 5" id="KW-0285">Flavoprotein</keyword>
<dbReference type="InterPro" id="IPR016446">
    <property type="entry name" value="Flavin_OxRdtase_Frp"/>
</dbReference>
<dbReference type="NCBIfam" id="NF008033">
    <property type="entry name" value="PRK10765.1"/>
    <property type="match status" value="1"/>
</dbReference>
<name>A0ABW3ZQ20_9BACI</name>
<dbReference type="Gene3D" id="3.40.109.10">
    <property type="entry name" value="NADH Oxidase"/>
    <property type="match status" value="1"/>
</dbReference>
<dbReference type="InterPro" id="IPR029479">
    <property type="entry name" value="Nitroreductase"/>
</dbReference>
<keyword evidence="5" id="KW-0521">NADP</keyword>
<comment type="caution">
    <text evidence="7">The sequence shown here is derived from an EMBL/GenBank/DDBJ whole genome shotgun (WGS) entry which is preliminary data.</text>
</comment>
<dbReference type="Proteomes" id="UP001597178">
    <property type="component" value="Unassembled WGS sequence"/>
</dbReference>
<dbReference type="InterPro" id="IPR000415">
    <property type="entry name" value="Nitroreductase-like"/>
</dbReference>
<accession>A0ABW3ZQ20</accession>